<accession>A0A7C8ZHJ9</accession>
<protein>
    <submittedName>
        <fullName evidence="2">Uncharacterized protein</fullName>
    </submittedName>
</protein>
<proteinExistence type="predicted"/>
<reference evidence="2" key="2">
    <citation type="submission" date="2020-07" db="EMBL/GenBank/DDBJ databases">
        <authorList>
            <person name="Vera ALvarez R."/>
            <person name="Arias-Moreno D.M."/>
            <person name="Jimenez-Jacinto V."/>
            <person name="Jimenez-Bremont J.F."/>
            <person name="Swaminathan K."/>
            <person name="Moose S.P."/>
            <person name="Guerrero-Gonzalez M.L."/>
            <person name="Marino-Ramirez L."/>
            <person name="Landsman D."/>
            <person name="Rodriguez-Kessler M."/>
            <person name="Delgado-Sanchez P."/>
        </authorList>
    </citation>
    <scope>NUCLEOTIDE SEQUENCE</scope>
    <source>
        <tissue evidence="2">Cladode</tissue>
    </source>
</reference>
<reference evidence="2" key="1">
    <citation type="journal article" date="2013" name="J. Plant Res.">
        <title>Effect of fungi and light on seed germination of three Opuntia species from semiarid lands of central Mexico.</title>
        <authorList>
            <person name="Delgado-Sanchez P."/>
            <person name="Jimenez-Bremont J.F."/>
            <person name="Guerrero-Gonzalez Mde L."/>
            <person name="Flores J."/>
        </authorList>
    </citation>
    <scope>NUCLEOTIDE SEQUENCE</scope>
    <source>
        <tissue evidence="2">Cladode</tissue>
    </source>
</reference>
<keyword evidence="1" id="KW-0812">Transmembrane</keyword>
<evidence type="ECO:0000256" key="1">
    <source>
        <dbReference type="SAM" id="Phobius"/>
    </source>
</evidence>
<sequence>MKSLRLTFLRKGTPSMLIFTILLLFAEASSMPLLRYKRTGGHPTTTTAFVFIASSSPVGSISPENTLFLFSLIFSSLSPGRPSLSSVISNSTPSFSIFFSYIIIHNWNLVRRNCKCRFGFPSLFSFVLFPVGLVQVKEKEGERQG</sequence>
<dbReference type="EMBL" id="GISG01128813">
    <property type="protein sequence ID" value="MBA4642491.1"/>
    <property type="molecule type" value="Transcribed_RNA"/>
</dbReference>
<keyword evidence="1" id="KW-0472">Membrane</keyword>
<evidence type="ECO:0000313" key="2">
    <source>
        <dbReference type="EMBL" id="MBA4642491.1"/>
    </source>
</evidence>
<feature type="transmembrane region" description="Helical" evidence="1">
    <location>
        <begin position="84"/>
        <end position="104"/>
    </location>
</feature>
<keyword evidence="1" id="KW-1133">Transmembrane helix</keyword>
<name>A0A7C8ZHJ9_OPUST</name>
<organism evidence="2">
    <name type="scientific">Opuntia streptacantha</name>
    <name type="common">Prickly pear cactus</name>
    <name type="synonym">Opuntia cardona</name>
    <dbReference type="NCBI Taxonomy" id="393608"/>
    <lineage>
        <taxon>Eukaryota</taxon>
        <taxon>Viridiplantae</taxon>
        <taxon>Streptophyta</taxon>
        <taxon>Embryophyta</taxon>
        <taxon>Tracheophyta</taxon>
        <taxon>Spermatophyta</taxon>
        <taxon>Magnoliopsida</taxon>
        <taxon>eudicotyledons</taxon>
        <taxon>Gunneridae</taxon>
        <taxon>Pentapetalae</taxon>
        <taxon>Caryophyllales</taxon>
        <taxon>Cactineae</taxon>
        <taxon>Cactaceae</taxon>
        <taxon>Opuntioideae</taxon>
        <taxon>Opuntia</taxon>
    </lineage>
</organism>
<dbReference type="AlphaFoldDB" id="A0A7C8ZHJ9"/>